<sequence>NFIPVIIYNEEYKI</sequence>
<name>A0A8C0VTB6_CASCN</name>
<proteinExistence type="predicted"/>
<organism evidence="1">
    <name type="scientific">Castor canadensis</name>
    <name type="common">American beaver</name>
    <dbReference type="NCBI Taxonomy" id="51338"/>
    <lineage>
        <taxon>Eukaryota</taxon>
        <taxon>Metazoa</taxon>
        <taxon>Chordata</taxon>
        <taxon>Craniata</taxon>
        <taxon>Vertebrata</taxon>
        <taxon>Euteleostomi</taxon>
        <taxon>Mammalia</taxon>
        <taxon>Eutheria</taxon>
        <taxon>Euarchontoglires</taxon>
        <taxon>Glires</taxon>
        <taxon>Rodentia</taxon>
        <taxon>Castorimorpha</taxon>
        <taxon>Castoridae</taxon>
        <taxon>Castor</taxon>
    </lineage>
</organism>
<protein>
    <submittedName>
        <fullName evidence="1">Uncharacterized protein</fullName>
    </submittedName>
</protein>
<reference evidence="1" key="1">
    <citation type="submission" date="2023-09" db="UniProtKB">
        <authorList>
            <consortium name="Ensembl"/>
        </authorList>
    </citation>
    <scope>IDENTIFICATION</scope>
</reference>
<dbReference type="Ensembl" id="ENSCCNT00000000565.1">
    <property type="protein sequence ID" value="ENSCCNP00000000434.1"/>
    <property type="gene ID" value="ENSCCNG00000000512.1"/>
</dbReference>
<evidence type="ECO:0000313" key="1">
    <source>
        <dbReference type="Ensembl" id="ENSCCNP00000000434.1"/>
    </source>
</evidence>
<accession>A0A8C0VTB6</accession>